<name>A0A5A7PNP6_STRAF</name>
<sequence length="144" mass="15583">MVYSRRRVKGSIGAGDGTSAAEWTKAVAKHNGVLGLTLEKIIFPEHPFPHKPRLLHHPLRRRIARSTTASTRSRWAHSANTAPAAILTAAVAIPLPQCSDPTTYPISARHRLFPQNGLTDTEPTARPDTHMALCHGCGITVVAT</sequence>
<dbReference type="EMBL" id="BKCP01004861">
    <property type="protein sequence ID" value="GER34286.1"/>
    <property type="molecule type" value="Genomic_DNA"/>
</dbReference>
<gene>
    <name evidence="1" type="ORF">STAS_10484</name>
</gene>
<organism evidence="1 2">
    <name type="scientific">Striga asiatica</name>
    <name type="common">Asiatic witchweed</name>
    <name type="synonym">Buchnera asiatica</name>
    <dbReference type="NCBI Taxonomy" id="4170"/>
    <lineage>
        <taxon>Eukaryota</taxon>
        <taxon>Viridiplantae</taxon>
        <taxon>Streptophyta</taxon>
        <taxon>Embryophyta</taxon>
        <taxon>Tracheophyta</taxon>
        <taxon>Spermatophyta</taxon>
        <taxon>Magnoliopsida</taxon>
        <taxon>eudicotyledons</taxon>
        <taxon>Gunneridae</taxon>
        <taxon>Pentapetalae</taxon>
        <taxon>asterids</taxon>
        <taxon>lamiids</taxon>
        <taxon>Lamiales</taxon>
        <taxon>Orobanchaceae</taxon>
        <taxon>Buchnereae</taxon>
        <taxon>Striga</taxon>
    </lineage>
</organism>
<dbReference type="Proteomes" id="UP000325081">
    <property type="component" value="Unassembled WGS sequence"/>
</dbReference>
<comment type="caution">
    <text evidence="1">The sequence shown here is derived from an EMBL/GenBank/DDBJ whole genome shotgun (WGS) entry which is preliminary data.</text>
</comment>
<proteinExistence type="predicted"/>
<reference evidence="2" key="1">
    <citation type="journal article" date="2019" name="Curr. Biol.">
        <title>Genome Sequence of Striga asiatica Provides Insight into the Evolution of Plant Parasitism.</title>
        <authorList>
            <person name="Yoshida S."/>
            <person name="Kim S."/>
            <person name="Wafula E.K."/>
            <person name="Tanskanen J."/>
            <person name="Kim Y.M."/>
            <person name="Honaas L."/>
            <person name="Yang Z."/>
            <person name="Spallek T."/>
            <person name="Conn C.E."/>
            <person name="Ichihashi Y."/>
            <person name="Cheong K."/>
            <person name="Cui S."/>
            <person name="Der J.P."/>
            <person name="Gundlach H."/>
            <person name="Jiao Y."/>
            <person name="Hori C."/>
            <person name="Ishida J.K."/>
            <person name="Kasahara H."/>
            <person name="Kiba T."/>
            <person name="Kim M.S."/>
            <person name="Koo N."/>
            <person name="Laohavisit A."/>
            <person name="Lee Y.H."/>
            <person name="Lumba S."/>
            <person name="McCourt P."/>
            <person name="Mortimer J.C."/>
            <person name="Mutuku J.M."/>
            <person name="Nomura T."/>
            <person name="Sasaki-Sekimoto Y."/>
            <person name="Seto Y."/>
            <person name="Wang Y."/>
            <person name="Wakatake T."/>
            <person name="Sakakibara H."/>
            <person name="Demura T."/>
            <person name="Yamaguchi S."/>
            <person name="Yoneyama K."/>
            <person name="Manabe R.I."/>
            <person name="Nelson D.C."/>
            <person name="Schulman A.H."/>
            <person name="Timko M.P."/>
            <person name="dePamphilis C.W."/>
            <person name="Choi D."/>
            <person name="Shirasu K."/>
        </authorList>
    </citation>
    <scope>NUCLEOTIDE SEQUENCE [LARGE SCALE GENOMIC DNA]</scope>
    <source>
        <strain evidence="2">cv. UVA1</strain>
    </source>
</reference>
<evidence type="ECO:0000313" key="1">
    <source>
        <dbReference type="EMBL" id="GER34286.1"/>
    </source>
</evidence>
<evidence type="ECO:0000313" key="2">
    <source>
        <dbReference type="Proteomes" id="UP000325081"/>
    </source>
</evidence>
<dbReference type="AlphaFoldDB" id="A0A5A7PNP6"/>
<accession>A0A5A7PNP6</accession>
<keyword evidence="2" id="KW-1185">Reference proteome</keyword>
<protein>
    <submittedName>
        <fullName evidence="1">Glucose-repressible alcohol dehydrogenasetranscriptional effector</fullName>
    </submittedName>
</protein>